<gene>
    <name evidence="1" type="ORF">SAMN02927923_04505</name>
</gene>
<evidence type="ECO:0000313" key="1">
    <source>
        <dbReference type="EMBL" id="SCZ13905.1"/>
    </source>
</evidence>
<accession>A0A1G5LLX2</accession>
<keyword evidence="2" id="KW-1185">Reference proteome</keyword>
<sequence>MVLAIGVARAVDGSIGNRREVVTNTTTLDGRPNVGEWHTGELAVVGGDLTVSGNAFIGRYPTAIGTVAVTGLESRFTLLTAFNVGYEGTGWLIVSNVTQVTAGLTMSLHSLDPGHHNAAK</sequence>
<dbReference type="AlphaFoldDB" id="A0A1G5LLX2"/>
<reference evidence="1 2" key="1">
    <citation type="submission" date="2016-10" db="EMBL/GenBank/DDBJ databases">
        <authorList>
            <person name="de Groot N.N."/>
        </authorList>
    </citation>
    <scope>NUCLEOTIDE SEQUENCE [LARGE SCALE GENOMIC DNA]</scope>
    <source>
        <strain evidence="1 2">CGMCC 1.7666</strain>
    </source>
</reference>
<proteinExistence type="predicted"/>
<dbReference type="EMBL" id="FMVJ01000023">
    <property type="protein sequence ID" value="SCZ13905.1"/>
    <property type="molecule type" value="Genomic_DNA"/>
</dbReference>
<dbReference type="Proteomes" id="UP000199569">
    <property type="component" value="Unassembled WGS sequence"/>
</dbReference>
<protein>
    <submittedName>
        <fullName evidence="1">T5SS/PEP-CTERM-associated repeat-containing protein</fullName>
    </submittedName>
</protein>
<evidence type="ECO:0000313" key="2">
    <source>
        <dbReference type="Proteomes" id="UP000199569"/>
    </source>
</evidence>
<organism evidence="1 2">
    <name type="scientific">Microvirga guangxiensis</name>
    <dbReference type="NCBI Taxonomy" id="549386"/>
    <lineage>
        <taxon>Bacteria</taxon>
        <taxon>Pseudomonadati</taxon>
        <taxon>Pseudomonadota</taxon>
        <taxon>Alphaproteobacteria</taxon>
        <taxon>Hyphomicrobiales</taxon>
        <taxon>Methylobacteriaceae</taxon>
        <taxon>Microvirga</taxon>
    </lineage>
</organism>
<dbReference type="RefSeq" id="WP_091139801.1">
    <property type="nucleotide sequence ID" value="NZ_FMVJ01000023.1"/>
</dbReference>
<name>A0A1G5LLX2_9HYPH</name>
<dbReference type="InterPro" id="IPR030895">
    <property type="entry name" value="T5SS_PEPC_rpt"/>
</dbReference>
<dbReference type="NCBIfam" id="TIGR04393">
    <property type="entry name" value="rpt_T5SS_PEPC"/>
    <property type="match status" value="1"/>
</dbReference>